<dbReference type="Proteomes" id="UP000240509">
    <property type="component" value="Unassembled WGS sequence"/>
</dbReference>
<feature type="domain" description="YpoC-like" evidence="1">
    <location>
        <begin position="61"/>
        <end position="136"/>
    </location>
</feature>
<proteinExistence type="predicted"/>
<dbReference type="OrthoDB" id="2360594at2"/>
<organism evidence="2 3">
    <name type="scientific">Alkalicoccus saliphilus</name>
    <dbReference type="NCBI Taxonomy" id="200989"/>
    <lineage>
        <taxon>Bacteria</taxon>
        <taxon>Bacillati</taxon>
        <taxon>Bacillota</taxon>
        <taxon>Bacilli</taxon>
        <taxon>Bacillales</taxon>
        <taxon>Bacillaceae</taxon>
        <taxon>Alkalicoccus</taxon>
    </lineage>
</organism>
<evidence type="ECO:0000259" key="1">
    <source>
        <dbReference type="Pfam" id="PF21747"/>
    </source>
</evidence>
<sequence length="150" mass="17190">MAEITIPATFAEQPFYKNGETVPLLKPWYEKNHPFPFMEDIYGLLPPDRKQVLIAFYNMYRNAGSVKYEPVLWTSRYIQLFHWMEGKVVKSVKEAAAGAAAHPAAPWNSEDRLLFVMEDPGHFARQITLSALIKEAGPKLRIYYNVADPT</sequence>
<dbReference type="Pfam" id="PF21747">
    <property type="entry name" value="YpoC"/>
    <property type="match status" value="1"/>
</dbReference>
<protein>
    <recommendedName>
        <fullName evidence="1">YpoC-like domain-containing protein</fullName>
    </recommendedName>
</protein>
<dbReference type="EMBL" id="PZJJ01000001">
    <property type="protein sequence ID" value="PTL40333.1"/>
    <property type="molecule type" value="Genomic_DNA"/>
</dbReference>
<dbReference type="AlphaFoldDB" id="A0A2T4UAB8"/>
<dbReference type="InterPro" id="IPR048427">
    <property type="entry name" value="YpoC"/>
</dbReference>
<comment type="caution">
    <text evidence="2">The sequence shown here is derived from an EMBL/GenBank/DDBJ whole genome shotgun (WGS) entry which is preliminary data.</text>
</comment>
<name>A0A2T4UAB8_9BACI</name>
<evidence type="ECO:0000313" key="3">
    <source>
        <dbReference type="Proteomes" id="UP000240509"/>
    </source>
</evidence>
<dbReference type="RefSeq" id="WP_107582688.1">
    <property type="nucleotide sequence ID" value="NZ_PZJJ01000001.1"/>
</dbReference>
<accession>A0A2T4UAB8</accession>
<keyword evidence="3" id="KW-1185">Reference proteome</keyword>
<reference evidence="2 3" key="1">
    <citation type="submission" date="2018-03" db="EMBL/GenBank/DDBJ databases">
        <title>Alkalicoccus saliphilus sp. nov., isolated from a mineral pool.</title>
        <authorList>
            <person name="Zhao B."/>
        </authorList>
    </citation>
    <scope>NUCLEOTIDE SEQUENCE [LARGE SCALE GENOMIC DNA]</scope>
    <source>
        <strain evidence="2 3">6AG</strain>
    </source>
</reference>
<gene>
    <name evidence="2" type="ORF">C6Y45_00020</name>
</gene>
<evidence type="ECO:0000313" key="2">
    <source>
        <dbReference type="EMBL" id="PTL40333.1"/>
    </source>
</evidence>